<evidence type="ECO:0000313" key="2">
    <source>
        <dbReference type="Proteomes" id="UP001597267"/>
    </source>
</evidence>
<accession>A0ABW4J8Y2</accession>
<reference evidence="2" key="1">
    <citation type="journal article" date="2019" name="Int. J. Syst. Evol. Microbiol.">
        <title>The Global Catalogue of Microorganisms (GCM) 10K type strain sequencing project: providing services to taxonomists for standard genome sequencing and annotation.</title>
        <authorList>
            <consortium name="The Broad Institute Genomics Platform"/>
            <consortium name="The Broad Institute Genome Sequencing Center for Infectious Disease"/>
            <person name="Wu L."/>
            <person name="Ma J."/>
        </authorList>
    </citation>
    <scope>NUCLEOTIDE SEQUENCE [LARGE SCALE GENOMIC DNA]</scope>
    <source>
        <strain evidence="2">CCM 8896</strain>
    </source>
</reference>
<protein>
    <recommendedName>
        <fullName evidence="3">GNAT family N-acetyltransferase</fullName>
    </recommendedName>
</protein>
<dbReference type="Proteomes" id="UP001597267">
    <property type="component" value="Unassembled WGS sequence"/>
</dbReference>
<dbReference type="RefSeq" id="WP_125715998.1">
    <property type="nucleotide sequence ID" value="NZ_JBHTOP010000020.1"/>
</dbReference>
<proteinExistence type="predicted"/>
<name>A0ABW4J8Y2_9LACO</name>
<gene>
    <name evidence="1" type="ORF">ACFQ5M_06140</name>
</gene>
<keyword evidence="2" id="KW-1185">Reference proteome</keyword>
<comment type="caution">
    <text evidence="1">The sequence shown here is derived from an EMBL/GenBank/DDBJ whole genome shotgun (WGS) entry which is preliminary data.</text>
</comment>
<dbReference type="InterPro" id="IPR016181">
    <property type="entry name" value="Acyl_CoA_acyltransferase"/>
</dbReference>
<evidence type="ECO:0008006" key="3">
    <source>
        <dbReference type="Google" id="ProtNLM"/>
    </source>
</evidence>
<organism evidence="1 2">
    <name type="scientific">Agrilactobacillus yilanensis</name>
    <dbReference type="NCBI Taxonomy" id="2485997"/>
    <lineage>
        <taxon>Bacteria</taxon>
        <taxon>Bacillati</taxon>
        <taxon>Bacillota</taxon>
        <taxon>Bacilli</taxon>
        <taxon>Lactobacillales</taxon>
        <taxon>Lactobacillaceae</taxon>
        <taxon>Agrilactobacillus</taxon>
    </lineage>
</organism>
<dbReference type="SUPFAM" id="SSF55729">
    <property type="entry name" value="Acyl-CoA N-acyltransferases (Nat)"/>
    <property type="match status" value="1"/>
</dbReference>
<dbReference type="Gene3D" id="3.40.630.30">
    <property type="match status" value="1"/>
</dbReference>
<sequence length="72" mass="8252">MLTAHLGTVSAYPVLCQILQYLRTVQHLQTVTVNEQNTGALAFYLKQGFTVSRRSPLDEQGRPFPILYLTWR</sequence>
<evidence type="ECO:0000313" key="1">
    <source>
        <dbReference type="EMBL" id="MFD1671665.1"/>
    </source>
</evidence>
<dbReference type="EMBL" id="JBHTOP010000020">
    <property type="protein sequence ID" value="MFD1671665.1"/>
    <property type="molecule type" value="Genomic_DNA"/>
</dbReference>